<dbReference type="Gramene" id="Jr08_15390_p1">
    <property type="protein sequence ID" value="cds.Jr08_15390_p1"/>
    <property type="gene ID" value="Jr08_15390"/>
</dbReference>
<protein>
    <recommendedName>
        <fullName evidence="2">Reverse transcriptase Ty1/copia-type domain-containing protein</fullName>
    </recommendedName>
</protein>
<sequence>MQLVNKIISKVSLPVHSSSTSGLCSSCCQAKLHQLPYNQSTSRSTAPLQLLFSDVWGPAPILSLGCRWIFKTKHHSDGLIERRKARLVAKGNSQLEGLDYLETFSPVIKPTSIRFCTLRSSLIVLPTLLSSSGHIRNNKPAVSPPLHIASAPPKDVAAPALPKATPVHDSNAE</sequence>
<evidence type="ECO:0000313" key="3">
    <source>
        <dbReference type="EMBL" id="KAF5462814.1"/>
    </source>
</evidence>
<dbReference type="InterPro" id="IPR013103">
    <property type="entry name" value="RVT_2"/>
</dbReference>
<organism evidence="3 4">
    <name type="scientific">Juglans regia</name>
    <name type="common">English walnut</name>
    <dbReference type="NCBI Taxonomy" id="51240"/>
    <lineage>
        <taxon>Eukaryota</taxon>
        <taxon>Viridiplantae</taxon>
        <taxon>Streptophyta</taxon>
        <taxon>Embryophyta</taxon>
        <taxon>Tracheophyta</taxon>
        <taxon>Spermatophyta</taxon>
        <taxon>Magnoliopsida</taxon>
        <taxon>eudicotyledons</taxon>
        <taxon>Gunneridae</taxon>
        <taxon>Pentapetalae</taxon>
        <taxon>rosids</taxon>
        <taxon>fabids</taxon>
        <taxon>Fagales</taxon>
        <taxon>Juglandaceae</taxon>
        <taxon>Juglans</taxon>
    </lineage>
</organism>
<reference evidence="3" key="1">
    <citation type="submission" date="2015-10" db="EMBL/GenBank/DDBJ databases">
        <authorList>
            <person name="Martinez-Garcia P.J."/>
            <person name="Crepeau M.W."/>
            <person name="Puiu D."/>
            <person name="Gonzalez-Ibeas D."/>
            <person name="Whalen J."/>
            <person name="Stevens K."/>
            <person name="Paul R."/>
            <person name="Butterfield T."/>
            <person name="Britton M."/>
            <person name="Reagan R."/>
            <person name="Chakraborty S."/>
            <person name="Walawage S.L."/>
            <person name="Vasquez-Gross H.A."/>
            <person name="Cardeno C."/>
            <person name="Famula R."/>
            <person name="Pratt K."/>
            <person name="Kuruganti S."/>
            <person name="Aradhya M.K."/>
            <person name="Leslie C.A."/>
            <person name="Dandekar A.M."/>
            <person name="Salzberg S.L."/>
            <person name="Wegrzyn J.L."/>
            <person name="Langley C.H."/>
            <person name="Neale D.B."/>
        </authorList>
    </citation>
    <scope>NUCLEOTIDE SEQUENCE</scope>
    <source>
        <tissue evidence="3">Leaves</tissue>
    </source>
</reference>
<gene>
    <name evidence="3" type="ORF">F2P56_018790</name>
</gene>
<proteinExistence type="predicted"/>
<accession>A0A833UJG8</accession>
<feature type="domain" description="Reverse transcriptase Ty1/copia-type" evidence="2">
    <location>
        <begin position="61"/>
        <end position="116"/>
    </location>
</feature>
<name>A0A833UJG8_JUGRE</name>
<reference evidence="3" key="2">
    <citation type="submission" date="2020-03" db="EMBL/GenBank/DDBJ databases">
        <title>Walnut 2.0.</title>
        <authorList>
            <person name="Marrano A."/>
            <person name="Britton M."/>
            <person name="Zimin A.V."/>
            <person name="Zaini P.A."/>
            <person name="Workman R."/>
            <person name="Puiu D."/>
            <person name="Bianco L."/>
            <person name="Allen B.J."/>
            <person name="Troggio M."/>
            <person name="Leslie C.A."/>
            <person name="Timp W."/>
            <person name="Dendekar A."/>
            <person name="Salzberg S.L."/>
            <person name="Neale D.B."/>
        </authorList>
    </citation>
    <scope>NUCLEOTIDE SEQUENCE</scope>
    <source>
        <tissue evidence="3">Leaves</tissue>
    </source>
</reference>
<comment type="caution">
    <text evidence="3">The sequence shown here is derived from an EMBL/GenBank/DDBJ whole genome shotgun (WGS) entry which is preliminary data.</text>
</comment>
<dbReference type="EMBL" id="LIHL02000008">
    <property type="protein sequence ID" value="KAF5462814.1"/>
    <property type="molecule type" value="Genomic_DNA"/>
</dbReference>
<dbReference type="Proteomes" id="UP000619265">
    <property type="component" value="Unassembled WGS sequence"/>
</dbReference>
<feature type="region of interest" description="Disordered" evidence="1">
    <location>
        <begin position="152"/>
        <end position="173"/>
    </location>
</feature>
<dbReference type="Pfam" id="PF07727">
    <property type="entry name" value="RVT_2"/>
    <property type="match status" value="1"/>
</dbReference>
<evidence type="ECO:0000256" key="1">
    <source>
        <dbReference type="SAM" id="MobiDB-lite"/>
    </source>
</evidence>
<evidence type="ECO:0000313" key="4">
    <source>
        <dbReference type="Proteomes" id="UP000619265"/>
    </source>
</evidence>
<evidence type="ECO:0000259" key="2">
    <source>
        <dbReference type="Pfam" id="PF07727"/>
    </source>
</evidence>
<dbReference type="AlphaFoldDB" id="A0A833UJG8"/>